<dbReference type="InterPro" id="IPR011330">
    <property type="entry name" value="Glyco_hydro/deAcase_b/a-brl"/>
</dbReference>
<gene>
    <name evidence="5" type="ORF">HMPREF0291_11543</name>
</gene>
<feature type="chain" id="PRO_5003108497" evidence="3">
    <location>
        <begin position="23"/>
        <end position="270"/>
    </location>
</feature>
<dbReference type="Proteomes" id="UP000004208">
    <property type="component" value="Unassembled WGS sequence"/>
</dbReference>
<dbReference type="eggNOG" id="COG0726">
    <property type="taxonomic scope" value="Bacteria"/>
</dbReference>
<keyword evidence="2" id="KW-0378">Hydrolase</keyword>
<dbReference type="PROSITE" id="PS51677">
    <property type="entry name" value="NODB"/>
    <property type="match status" value="1"/>
</dbReference>
<dbReference type="PANTHER" id="PTHR10587">
    <property type="entry name" value="GLYCOSYL TRANSFERASE-RELATED"/>
    <property type="match status" value="1"/>
</dbReference>
<evidence type="ECO:0000313" key="6">
    <source>
        <dbReference type="Proteomes" id="UP000004208"/>
    </source>
</evidence>
<dbReference type="Pfam" id="PF01522">
    <property type="entry name" value="Polysacc_deac_1"/>
    <property type="match status" value="1"/>
</dbReference>
<feature type="signal peptide" evidence="3">
    <location>
        <begin position="1"/>
        <end position="22"/>
    </location>
</feature>
<dbReference type="GO" id="GO:0016020">
    <property type="term" value="C:membrane"/>
    <property type="evidence" value="ECO:0007669"/>
    <property type="project" value="TreeGrafter"/>
</dbReference>
<evidence type="ECO:0000256" key="3">
    <source>
        <dbReference type="SAM" id="SignalP"/>
    </source>
</evidence>
<dbReference type="InterPro" id="IPR050248">
    <property type="entry name" value="Polysacc_deacetylase_ArnD"/>
</dbReference>
<feature type="domain" description="NodB homology" evidence="4">
    <location>
        <begin position="71"/>
        <end position="247"/>
    </location>
</feature>
<evidence type="ECO:0000313" key="5">
    <source>
        <dbReference type="EMBL" id="EFK53886.1"/>
    </source>
</evidence>
<keyword evidence="3" id="KW-0732">Signal</keyword>
<dbReference type="STRING" id="585529.HMPREF0291_11543"/>
<organism evidence="5 6">
    <name type="scientific">Corynebacterium genitalium ATCC 33030</name>
    <dbReference type="NCBI Taxonomy" id="585529"/>
    <lineage>
        <taxon>Bacteria</taxon>
        <taxon>Bacillati</taxon>
        <taxon>Actinomycetota</taxon>
        <taxon>Actinomycetes</taxon>
        <taxon>Mycobacteriales</taxon>
        <taxon>Corynebacteriaceae</taxon>
        <taxon>Corynebacterium</taxon>
    </lineage>
</organism>
<dbReference type="GO" id="GO:0046872">
    <property type="term" value="F:metal ion binding"/>
    <property type="evidence" value="ECO:0007669"/>
    <property type="project" value="UniProtKB-KW"/>
</dbReference>
<sequence>MKRSLFSVLVAAVCVVPLAAPAAPAAADPSSADPALTLDTETLQTPSMSVVPEPSGEAMPKLDVPSEDCSDCVAVTFDDGPSDETVRLLNILRDMDAKASFFVIGTGAELRPGILRRMLNDKHTIANHSRNHPPLSTLADAGIMNELDVTNADIKDAVFWGPRWLRPPYGDMDARVASIAGSRGLSLAMWDVDTNDWQHHNAATSCDIAVDQSQPGSIILLHDIHTESVDAVPCIIDGLRAKGLRPVSLDEMIPEPEAGRTYTNKFTPAS</sequence>
<proteinExistence type="predicted"/>
<name>D7WCK5_9CORY</name>
<dbReference type="GO" id="GO:0016810">
    <property type="term" value="F:hydrolase activity, acting on carbon-nitrogen (but not peptide) bonds"/>
    <property type="evidence" value="ECO:0007669"/>
    <property type="project" value="InterPro"/>
</dbReference>
<dbReference type="InterPro" id="IPR002509">
    <property type="entry name" value="NODB_dom"/>
</dbReference>
<evidence type="ECO:0000256" key="1">
    <source>
        <dbReference type="ARBA" id="ARBA00022723"/>
    </source>
</evidence>
<dbReference type="SUPFAM" id="SSF88713">
    <property type="entry name" value="Glycoside hydrolase/deacetylase"/>
    <property type="match status" value="1"/>
</dbReference>
<dbReference type="CDD" id="cd10917">
    <property type="entry name" value="CE4_NodB_like_6s_7s"/>
    <property type="match status" value="1"/>
</dbReference>
<dbReference type="GO" id="GO:0005975">
    <property type="term" value="P:carbohydrate metabolic process"/>
    <property type="evidence" value="ECO:0007669"/>
    <property type="project" value="InterPro"/>
</dbReference>
<dbReference type="EMBL" id="ACLJ02000003">
    <property type="protein sequence ID" value="EFK53886.1"/>
    <property type="molecule type" value="Genomic_DNA"/>
</dbReference>
<evidence type="ECO:0000256" key="2">
    <source>
        <dbReference type="ARBA" id="ARBA00022801"/>
    </source>
</evidence>
<keyword evidence="6" id="KW-1185">Reference proteome</keyword>
<dbReference type="Gene3D" id="3.20.20.370">
    <property type="entry name" value="Glycoside hydrolase/deacetylase"/>
    <property type="match status" value="1"/>
</dbReference>
<comment type="caution">
    <text evidence="5">The sequence shown here is derived from an EMBL/GenBank/DDBJ whole genome shotgun (WGS) entry which is preliminary data.</text>
</comment>
<dbReference type="HOGENOM" id="CLU_021264_2_0_11"/>
<dbReference type="PANTHER" id="PTHR10587:SF133">
    <property type="entry name" value="CHITIN DEACETYLASE 1-RELATED"/>
    <property type="match status" value="1"/>
</dbReference>
<evidence type="ECO:0000259" key="4">
    <source>
        <dbReference type="PROSITE" id="PS51677"/>
    </source>
</evidence>
<keyword evidence="1" id="KW-0479">Metal-binding</keyword>
<dbReference type="AlphaFoldDB" id="D7WCK5"/>
<protein>
    <submittedName>
        <fullName evidence="5">Polysaccharide deacetylase</fullName>
    </submittedName>
</protein>
<accession>D7WCK5</accession>
<reference evidence="5" key="1">
    <citation type="submission" date="2010-06" db="EMBL/GenBank/DDBJ databases">
        <authorList>
            <person name="Muzny D."/>
            <person name="Qin X."/>
            <person name="Buhay C."/>
            <person name="Dugan-Rocha S."/>
            <person name="Ding Y."/>
            <person name="Chen G."/>
            <person name="Hawes A."/>
            <person name="Holder M."/>
            <person name="Jhangiani S."/>
            <person name="Johnson A."/>
            <person name="Khan Z."/>
            <person name="Li Z."/>
            <person name="Liu W."/>
            <person name="Liu X."/>
            <person name="Perez L."/>
            <person name="Shen H."/>
            <person name="Wang Q."/>
            <person name="Watt J."/>
            <person name="Xi L."/>
            <person name="Xin Y."/>
            <person name="Zhou J."/>
            <person name="Deng J."/>
            <person name="Jiang H."/>
            <person name="Liu Y."/>
            <person name="Qu J."/>
            <person name="Song X.-Z."/>
            <person name="Zhang L."/>
            <person name="Villasana D."/>
            <person name="Johnson A."/>
            <person name="Liu J."/>
            <person name="Liyanage D."/>
            <person name="Lorensuhewa L."/>
            <person name="Robinson T."/>
            <person name="Song A."/>
            <person name="Song B.-B."/>
            <person name="Dinh H."/>
            <person name="Thornton R."/>
            <person name="Coyle M."/>
            <person name="Francisco L."/>
            <person name="Jackson L."/>
            <person name="Javaid M."/>
            <person name="Korchina V."/>
            <person name="Kovar C."/>
            <person name="Mata R."/>
            <person name="Mathew T."/>
            <person name="Ngo R."/>
            <person name="Nguyen L."/>
            <person name="Nguyen N."/>
            <person name="Okwuonu G."/>
            <person name="Ongeri F."/>
            <person name="Pham C."/>
            <person name="Simmons D."/>
            <person name="Wilczek-Boney K."/>
            <person name="Hale W."/>
            <person name="Jakkamsetti A."/>
            <person name="Pham P."/>
            <person name="Ruth R."/>
            <person name="San Lucas F."/>
            <person name="Warren J."/>
            <person name="Zhang J."/>
            <person name="Zhao Z."/>
            <person name="Zhou C."/>
            <person name="Zhu D."/>
            <person name="Lee S."/>
            <person name="Bess C."/>
            <person name="Blankenburg K."/>
            <person name="Forbes L."/>
            <person name="Fu Q."/>
            <person name="Gubbala S."/>
            <person name="Hirani K."/>
            <person name="Jayaseelan J.C."/>
            <person name="Lara F."/>
            <person name="Munidasa M."/>
            <person name="Palculict T."/>
            <person name="Patil S."/>
            <person name="Pu L.-L."/>
            <person name="Saada N."/>
            <person name="Tang L."/>
            <person name="Weissenberger G."/>
            <person name="Zhu Y."/>
            <person name="Hemphill L."/>
            <person name="Shang Y."/>
            <person name="Youmans B."/>
            <person name="Ayvaz T."/>
            <person name="Ross M."/>
            <person name="Santibanez J."/>
            <person name="Aqrawi P."/>
            <person name="Gross S."/>
            <person name="Joshi V."/>
            <person name="Fowler G."/>
            <person name="Nazareth L."/>
            <person name="Reid J."/>
            <person name="Worley K."/>
            <person name="Petrosino J."/>
            <person name="Highlander S."/>
            <person name="Gibbs R."/>
        </authorList>
    </citation>
    <scope>NUCLEOTIDE SEQUENCE [LARGE SCALE GENOMIC DNA]</scope>
    <source>
        <strain evidence="5">ATCC 33030</strain>
    </source>
</reference>